<dbReference type="InterPro" id="IPR018520">
    <property type="entry name" value="UPP_synth-like_CS"/>
</dbReference>
<keyword evidence="3" id="KW-0812">Transmembrane</keyword>
<dbReference type="AlphaFoldDB" id="A0A3M6VUU4"/>
<keyword evidence="5" id="KW-1185">Reference proteome</keyword>
<dbReference type="PANTHER" id="PTHR10291">
    <property type="entry name" value="DEHYDRODOLICHYL DIPHOSPHATE SYNTHASE FAMILY MEMBER"/>
    <property type="match status" value="1"/>
</dbReference>
<dbReference type="PANTHER" id="PTHR10291:SF43">
    <property type="entry name" value="DEHYDRODOLICHYL DIPHOSPHATE SYNTHASE COMPLEX SUBUNIT DHDDS"/>
    <property type="match status" value="1"/>
</dbReference>
<evidence type="ECO:0000313" key="5">
    <source>
        <dbReference type="Proteomes" id="UP000282087"/>
    </source>
</evidence>
<dbReference type="EC" id="2.5.1.-" evidence="3"/>
<name>A0A3M6VUU4_9STRA</name>
<keyword evidence="2 3" id="KW-0808">Transferase</keyword>
<proteinExistence type="inferred from homology"/>
<keyword evidence="3" id="KW-0472">Membrane</keyword>
<dbReference type="VEuPathDB" id="FungiDB:DD237_006091"/>
<comment type="caution">
    <text evidence="4">The sequence shown here is derived from an EMBL/GenBank/DDBJ whole genome shotgun (WGS) entry which is preliminary data.</text>
</comment>
<dbReference type="SUPFAM" id="SSF64005">
    <property type="entry name" value="Undecaprenyl diphosphate synthase"/>
    <property type="match status" value="1"/>
</dbReference>
<dbReference type="Gene3D" id="3.40.1180.10">
    <property type="entry name" value="Decaprenyl diphosphate synthase-like"/>
    <property type="match status" value="2"/>
</dbReference>
<evidence type="ECO:0000313" key="4">
    <source>
        <dbReference type="EMBL" id="RMX69901.1"/>
    </source>
</evidence>
<evidence type="ECO:0000256" key="1">
    <source>
        <dbReference type="ARBA" id="ARBA00005432"/>
    </source>
</evidence>
<dbReference type="PROSITE" id="PS01066">
    <property type="entry name" value="UPP_SYNTHASE"/>
    <property type="match status" value="1"/>
</dbReference>
<dbReference type="GO" id="GO:0016094">
    <property type="term" value="P:polyprenol biosynthetic process"/>
    <property type="evidence" value="ECO:0007669"/>
    <property type="project" value="TreeGrafter"/>
</dbReference>
<dbReference type="InterPro" id="IPR036424">
    <property type="entry name" value="UPP_synth-like_sf"/>
</dbReference>
<keyword evidence="3" id="KW-1133">Transmembrane helix</keyword>
<accession>A0A3M6VUU4</accession>
<dbReference type="GO" id="GO:0045547">
    <property type="term" value="F:ditrans,polycis-polyprenyl diphosphate synthase [(2E,6E)-farnesyl diphosphate specific] activity"/>
    <property type="evidence" value="ECO:0007669"/>
    <property type="project" value="TreeGrafter"/>
</dbReference>
<feature type="transmembrane region" description="Helical" evidence="3">
    <location>
        <begin position="45"/>
        <end position="73"/>
    </location>
</feature>
<reference evidence="4 5" key="1">
    <citation type="submission" date="2018-06" db="EMBL/GenBank/DDBJ databases">
        <title>Comparative genomics of downy mildews reveals potential adaptations to biotrophy.</title>
        <authorList>
            <person name="Fletcher K."/>
            <person name="Klosterman S.J."/>
            <person name="Derevnina L."/>
            <person name="Martin F."/>
            <person name="Koike S."/>
            <person name="Reyes Chin-Wo S."/>
            <person name="Mou B."/>
            <person name="Michelmore R."/>
        </authorList>
    </citation>
    <scope>NUCLEOTIDE SEQUENCE [LARGE SCALE GENOMIC DNA]</scope>
    <source>
        <strain evidence="4 5">R14</strain>
    </source>
</reference>
<dbReference type="NCBIfam" id="TIGR00055">
    <property type="entry name" value="uppS"/>
    <property type="match status" value="1"/>
</dbReference>
<dbReference type="Pfam" id="PF01255">
    <property type="entry name" value="Prenyltransf"/>
    <property type="match status" value="2"/>
</dbReference>
<organism evidence="4 5">
    <name type="scientific">Peronospora effusa</name>
    <dbReference type="NCBI Taxonomy" id="542832"/>
    <lineage>
        <taxon>Eukaryota</taxon>
        <taxon>Sar</taxon>
        <taxon>Stramenopiles</taxon>
        <taxon>Oomycota</taxon>
        <taxon>Peronosporomycetes</taxon>
        <taxon>Peronosporales</taxon>
        <taxon>Peronosporaceae</taxon>
        <taxon>Peronospora</taxon>
    </lineage>
</organism>
<dbReference type="InterPro" id="IPR001441">
    <property type="entry name" value="UPP_synth-like"/>
</dbReference>
<dbReference type="STRING" id="542832.A0A3M6VUU4"/>
<evidence type="ECO:0000256" key="2">
    <source>
        <dbReference type="ARBA" id="ARBA00022679"/>
    </source>
</evidence>
<comment type="similarity">
    <text evidence="1 3">Belongs to the UPP synthase family.</text>
</comment>
<dbReference type="CDD" id="cd00475">
    <property type="entry name" value="Cis_IPPS"/>
    <property type="match status" value="1"/>
</dbReference>
<evidence type="ECO:0000256" key="3">
    <source>
        <dbReference type="RuleBase" id="RU363018"/>
    </source>
</evidence>
<dbReference type="EMBL" id="QLLG01000010">
    <property type="protein sequence ID" value="RMX69901.1"/>
    <property type="molecule type" value="Genomic_DNA"/>
</dbReference>
<dbReference type="GO" id="GO:0005783">
    <property type="term" value="C:endoplasmic reticulum"/>
    <property type="evidence" value="ECO:0007669"/>
    <property type="project" value="TreeGrafter"/>
</dbReference>
<gene>
    <name evidence="4" type="ORF">DD238_001804</name>
</gene>
<dbReference type="HAMAP" id="MF_01139">
    <property type="entry name" value="ISPT"/>
    <property type="match status" value="1"/>
</dbReference>
<protein>
    <recommendedName>
        <fullName evidence="3">Alkyl transferase</fullName>
        <ecNumber evidence="3">2.5.1.-</ecNumber>
    </recommendedName>
</protein>
<dbReference type="Proteomes" id="UP000282087">
    <property type="component" value="Unassembled WGS sequence"/>
</dbReference>
<sequence length="380" mass="43184">MDENASGIVWQREHIGRNTLSQIDGGMGATSDLELVRSFYNGFEMWWLAGMPITLVFVLTLLSFSLVSGFSGLEKSKCWRRILPVPILRLVGWLSGPLNADYAGLERKKTRSSMLRGELKIPGHIAVIMDGNRRYGKEKYGEGVRGHSDGSRTLVNFTEWCIDAGIKVLTVFAFSTENWDRKQAEVDALMTLFNQFMHEIVPEALKRHVRVRVLVSDGRKLPMYIVEAIQEIETKTQHCTKFSLNLCVRYGVIYLSFLLAKVAELMLEAIDNDLDSYGARDEIVGACRKIATKVAKGETSVDDINEDLLSQHMLTAYDIGLPDPDILIRTSGELRISNFLLYQIAYSELIFMDKMWPEVTQDDVQGIILEFNRRKRRFGK</sequence>